<dbReference type="RefSeq" id="WP_072986063.1">
    <property type="nucleotide sequence ID" value="NZ_FQZB01000007.1"/>
</dbReference>
<dbReference type="GO" id="GO:0003677">
    <property type="term" value="F:DNA binding"/>
    <property type="evidence" value="ECO:0007669"/>
    <property type="project" value="UniProtKB-KW"/>
</dbReference>
<evidence type="ECO:0000256" key="1">
    <source>
        <dbReference type="ARBA" id="ARBA00022491"/>
    </source>
</evidence>
<dbReference type="SMART" id="SM00422">
    <property type="entry name" value="HTH_MERR"/>
    <property type="match status" value="1"/>
</dbReference>
<dbReference type="PANTHER" id="PTHR30204:SF69">
    <property type="entry name" value="MERR-FAMILY TRANSCRIPTIONAL REGULATOR"/>
    <property type="match status" value="1"/>
</dbReference>
<dbReference type="GO" id="GO:0003700">
    <property type="term" value="F:DNA-binding transcription factor activity"/>
    <property type="evidence" value="ECO:0007669"/>
    <property type="project" value="InterPro"/>
</dbReference>
<name>A0A1M6HK89_9CLOT</name>
<dbReference type="Pfam" id="PF13411">
    <property type="entry name" value="MerR_1"/>
    <property type="match status" value="1"/>
</dbReference>
<dbReference type="InterPro" id="IPR000551">
    <property type="entry name" value="MerR-type_HTH_dom"/>
</dbReference>
<reference evidence="7 8" key="1">
    <citation type="submission" date="2016-11" db="EMBL/GenBank/DDBJ databases">
        <authorList>
            <person name="Jaros S."/>
            <person name="Januszkiewicz K."/>
            <person name="Wedrychowicz H."/>
        </authorList>
    </citation>
    <scope>NUCLEOTIDE SEQUENCE [LARGE SCALE GENOMIC DNA]</scope>
    <source>
        <strain evidence="7 8">DSM 21758</strain>
    </source>
</reference>
<sequence>MQENYSIGELVKKLNMNKETIRYYERIGLLIEPKKDKNGYRVYGKEDIEKIQFINIVKNLGFKLREIKILMDEELLYGDLKHIKEVISKKVLEINIKLDELQEKRELLKKVDGILSSDKVPNCEEIRNIF</sequence>
<evidence type="ECO:0000256" key="5">
    <source>
        <dbReference type="SAM" id="Coils"/>
    </source>
</evidence>
<dbReference type="InterPro" id="IPR009061">
    <property type="entry name" value="DNA-bd_dom_put_sf"/>
</dbReference>
<dbReference type="InterPro" id="IPR047057">
    <property type="entry name" value="MerR_fam"/>
</dbReference>
<dbReference type="AlphaFoldDB" id="A0A1M6HK89"/>
<feature type="domain" description="HTH merR-type" evidence="6">
    <location>
        <begin position="4"/>
        <end position="73"/>
    </location>
</feature>
<feature type="coiled-coil region" evidence="5">
    <location>
        <begin position="84"/>
        <end position="111"/>
    </location>
</feature>
<evidence type="ECO:0000256" key="4">
    <source>
        <dbReference type="ARBA" id="ARBA00023163"/>
    </source>
</evidence>
<accession>A0A1M6HK89</accession>
<evidence type="ECO:0000313" key="7">
    <source>
        <dbReference type="EMBL" id="SHJ22597.1"/>
    </source>
</evidence>
<organism evidence="7 8">
    <name type="scientific">Clostridium cavendishii DSM 21758</name>
    <dbReference type="NCBI Taxonomy" id="1121302"/>
    <lineage>
        <taxon>Bacteria</taxon>
        <taxon>Bacillati</taxon>
        <taxon>Bacillota</taxon>
        <taxon>Clostridia</taxon>
        <taxon>Eubacteriales</taxon>
        <taxon>Clostridiaceae</taxon>
        <taxon>Clostridium</taxon>
    </lineage>
</organism>
<dbReference type="SUPFAM" id="SSF46955">
    <property type="entry name" value="Putative DNA-binding domain"/>
    <property type="match status" value="1"/>
</dbReference>
<dbReference type="Gene3D" id="1.10.1660.10">
    <property type="match status" value="1"/>
</dbReference>
<dbReference type="OrthoDB" id="9791488at2"/>
<dbReference type="Proteomes" id="UP000184310">
    <property type="component" value="Unassembled WGS sequence"/>
</dbReference>
<protein>
    <submittedName>
        <fullName evidence="7">MerR family transcriptional regulator, Zn(II)-responsive regulator of zntA</fullName>
    </submittedName>
</protein>
<keyword evidence="8" id="KW-1185">Reference proteome</keyword>
<keyword evidence="3" id="KW-0238">DNA-binding</keyword>
<dbReference type="EMBL" id="FQZB01000007">
    <property type="protein sequence ID" value="SHJ22597.1"/>
    <property type="molecule type" value="Genomic_DNA"/>
</dbReference>
<evidence type="ECO:0000256" key="2">
    <source>
        <dbReference type="ARBA" id="ARBA00023015"/>
    </source>
</evidence>
<dbReference type="STRING" id="1121302.SAMN02745163_01504"/>
<gene>
    <name evidence="7" type="ORF">SAMN02745163_01504</name>
</gene>
<dbReference type="PANTHER" id="PTHR30204">
    <property type="entry name" value="REDOX-CYCLING DRUG-SENSING TRANSCRIPTIONAL ACTIVATOR SOXR"/>
    <property type="match status" value="1"/>
</dbReference>
<dbReference type="PROSITE" id="PS50937">
    <property type="entry name" value="HTH_MERR_2"/>
    <property type="match status" value="1"/>
</dbReference>
<dbReference type="PRINTS" id="PR00040">
    <property type="entry name" value="HTHMERR"/>
</dbReference>
<keyword evidence="4" id="KW-0804">Transcription</keyword>
<keyword evidence="5" id="KW-0175">Coiled coil</keyword>
<keyword evidence="2" id="KW-0805">Transcription regulation</keyword>
<keyword evidence="1" id="KW-0678">Repressor</keyword>
<evidence type="ECO:0000313" key="8">
    <source>
        <dbReference type="Proteomes" id="UP000184310"/>
    </source>
</evidence>
<evidence type="ECO:0000256" key="3">
    <source>
        <dbReference type="ARBA" id="ARBA00023125"/>
    </source>
</evidence>
<evidence type="ECO:0000259" key="6">
    <source>
        <dbReference type="PROSITE" id="PS50937"/>
    </source>
</evidence>
<proteinExistence type="predicted"/>